<keyword evidence="4" id="KW-1185">Reference proteome</keyword>
<accession>A0A8H5BT04</accession>
<gene>
    <name evidence="3" type="ORF">D9619_011712</name>
</gene>
<dbReference type="GO" id="GO:0004553">
    <property type="term" value="F:hydrolase activity, hydrolyzing O-glycosyl compounds"/>
    <property type="evidence" value="ECO:0007669"/>
    <property type="project" value="InterPro"/>
</dbReference>
<feature type="domain" description="GH16" evidence="2">
    <location>
        <begin position="29"/>
        <end position="298"/>
    </location>
</feature>
<dbReference type="OrthoDB" id="25131at2759"/>
<dbReference type="Pfam" id="PF00722">
    <property type="entry name" value="Glyco_hydro_16"/>
    <property type="match status" value="1"/>
</dbReference>
<evidence type="ECO:0000256" key="1">
    <source>
        <dbReference type="SAM" id="SignalP"/>
    </source>
</evidence>
<dbReference type="CDD" id="cd00413">
    <property type="entry name" value="Glyco_hydrolase_16"/>
    <property type="match status" value="1"/>
</dbReference>
<protein>
    <recommendedName>
        <fullName evidence="2">GH16 domain-containing protein</fullName>
    </recommendedName>
</protein>
<evidence type="ECO:0000259" key="2">
    <source>
        <dbReference type="PROSITE" id="PS51762"/>
    </source>
</evidence>
<feature type="chain" id="PRO_5034491422" description="GH16 domain-containing protein" evidence="1">
    <location>
        <begin position="29"/>
        <end position="298"/>
    </location>
</feature>
<organism evidence="3 4">
    <name type="scientific">Psilocybe cf. subviscida</name>
    <dbReference type="NCBI Taxonomy" id="2480587"/>
    <lineage>
        <taxon>Eukaryota</taxon>
        <taxon>Fungi</taxon>
        <taxon>Dikarya</taxon>
        <taxon>Basidiomycota</taxon>
        <taxon>Agaricomycotina</taxon>
        <taxon>Agaricomycetes</taxon>
        <taxon>Agaricomycetidae</taxon>
        <taxon>Agaricales</taxon>
        <taxon>Agaricineae</taxon>
        <taxon>Strophariaceae</taxon>
        <taxon>Psilocybe</taxon>
    </lineage>
</organism>
<comment type="caution">
    <text evidence="3">The sequence shown here is derived from an EMBL/GenBank/DDBJ whole genome shotgun (WGS) entry which is preliminary data.</text>
</comment>
<keyword evidence="1" id="KW-0732">Signal</keyword>
<dbReference type="EMBL" id="JAACJJ010000003">
    <property type="protein sequence ID" value="KAF5328704.1"/>
    <property type="molecule type" value="Genomic_DNA"/>
</dbReference>
<name>A0A8H5BT04_9AGAR</name>
<dbReference type="InterPro" id="IPR000757">
    <property type="entry name" value="Beta-glucanase-like"/>
</dbReference>
<reference evidence="3 4" key="1">
    <citation type="journal article" date="2020" name="ISME J.">
        <title>Uncovering the hidden diversity of litter-decomposition mechanisms in mushroom-forming fungi.</title>
        <authorList>
            <person name="Floudas D."/>
            <person name="Bentzer J."/>
            <person name="Ahren D."/>
            <person name="Johansson T."/>
            <person name="Persson P."/>
            <person name="Tunlid A."/>
        </authorList>
    </citation>
    <scope>NUCLEOTIDE SEQUENCE [LARGE SCALE GENOMIC DNA]</scope>
    <source>
        <strain evidence="3 4">CBS 101986</strain>
    </source>
</reference>
<dbReference type="InterPro" id="IPR013320">
    <property type="entry name" value="ConA-like_dom_sf"/>
</dbReference>
<dbReference type="PANTHER" id="PTHR38121">
    <property type="entry name" value="GH16 DOMAIN-CONTAINING PROTEIN"/>
    <property type="match status" value="1"/>
</dbReference>
<sequence length="298" mass="32010">MFHTHFRSATASGVMAVLALFNTAVVMALPSATACSPVFTISGISGGFSTHTLLDFSTQKAGGNAASFLSSHGIMISDYPVGSTPVAHDFSPSAVSFGQGALNLKVSAYVSSQGSVHGAEIVTNSEFLYGSMRTVMKSSAVPGIVEGIFFYRKLFVSIVALREAAELQFVVADNDTQETDWEILTSTTLKASADVPAGIWTTNQNFVLNQPSNHETVPLSFDPSQGFHEYRIDWVPGSTTFYLDGVQKTKLTTFTPVVAAHLIWNVWSSGDPEWSNGPPTSDSVTQIRSIEYYTGYCS</sequence>
<dbReference type="PROSITE" id="PS51762">
    <property type="entry name" value="GH16_2"/>
    <property type="match status" value="1"/>
</dbReference>
<evidence type="ECO:0000313" key="3">
    <source>
        <dbReference type="EMBL" id="KAF5328704.1"/>
    </source>
</evidence>
<dbReference type="Proteomes" id="UP000567179">
    <property type="component" value="Unassembled WGS sequence"/>
</dbReference>
<dbReference type="Gene3D" id="2.60.120.200">
    <property type="match status" value="1"/>
</dbReference>
<dbReference type="AlphaFoldDB" id="A0A8H5BT04"/>
<dbReference type="PROSITE" id="PS51257">
    <property type="entry name" value="PROKAR_LIPOPROTEIN"/>
    <property type="match status" value="1"/>
</dbReference>
<feature type="signal peptide" evidence="1">
    <location>
        <begin position="1"/>
        <end position="28"/>
    </location>
</feature>
<dbReference type="PANTHER" id="PTHR38121:SF2">
    <property type="entry name" value="ACYLTRANSFERASE 3 DOMAIN-CONTAINING PROTEIN"/>
    <property type="match status" value="1"/>
</dbReference>
<dbReference type="SUPFAM" id="SSF49899">
    <property type="entry name" value="Concanavalin A-like lectins/glucanases"/>
    <property type="match status" value="1"/>
</dbReference>
<proteinExistence type="predicted"/>
<dbReference type="GO" id="GO:0005975">
    <property type="term" value="P:carbohydrate metabolic process"/>
    <property type="evidence" value="ECO:0007669"/>
    <property type="project" value="InterPro"/>
</dbReference>
<evidence type="ECO:0000313" key="4">
    <source>
        <dbReference type="Proteomes" id="UP000567179"/>
    </source>
</evidence>